<sequence length="380" mass="42561">MLSEVANSREGLRDRGSSIYRSSSSPRISALLDNKDKERENKSYFSSLASRRLSSTNDIEEKENRESAVNLVRSGSYTRQLWKDEAKGNETPQTIAPSTYVSTYLKRTPYKSQADSTTEKTAESVSCSTPLCVITNRPPPSTANGVTAATVLSSTGTDSSVEAREKRRSYLTPVRDEEAESLRKARSRQARQTRRSTQGVTLTDLQEAERTFSRSRAERQASEKPSDTEGLEGSTEKQEPSAVPAKEAGEDQQPWGRSLDEETVYRRLRCPAQPDKPTKPVSPSASRPSLFTSSHLLRTSRCSIPDSESSEITVNTTAAKEMDKNESEEVDLDDQSSNRLSIRERRRPKERRRGTGINFWTKDEDETDVSEEVKETRVKS</sequence>
<feature type="compositionally biased region" description="Basic and acidic residues" evidence="3">
    <location>
        <begin position="33"/>
        <end position="42"/>
    </location>
</feature>
<dbReference type="GO" id="GO:0030018">
    <property type="term" value="C:Z disc"/>
    <property type="evidence" value="ECO:0007669"/>
    <property type="project" value="TreeGrafter"/>
</dbReference>
<evidence type="ECO:0000256" key="2">
    <source>
        <dbReference type="ARBA" id="ARBA00023043"/>
    </source>
</evidence>
<feature type="compositionally biased region" description="Polar residues" evidence="3">
    <location>
        <begin position="142"/>
        <end position="160"/>
    </location>
</feature>
<dbReference type="InterPro" id="IPR051226">
    <property type="entry name" value="PP1_Regulatory_Subunit"/>
</dbReference>
<dbReference type="Gene3D" id="6.10.140.390">
    <property type="match status" value="1"/>
</dbReference>
<accession>A0A834QYT6</accession>
<evidence type="ECO:0000313" key="4">
    <source>
        <dbReference type="EMBL" id="KAF7487067.1"/>
    </source>
</evidence>
<dbReference type="Proteomes" id="UP000662637">
    <property type="component" value="Unassembled WGS sequence"/>
</dbReference>
<dbReference type="GO" id="GO:0019208">
    <property type="term" value="F:phosphatase regulator activity"/>
    <property type="evidence" value="ECO:0007669"/>
    <property type="project" value="TreeGrafter"/>
</dbReference>
<proteinExistence type="predicted"/>
<keyword evidence="2" id="KW-0040">ANK repeat</keyword>
<feature type="region of interest" description="Disordered" evidence="3">
    <location>
        <begin position="1"/>
        <end position="43"/>
    </location>
</feature>
<dbReference type="GO" id="GO:0031672">
    <property type="term" value="C:A band"/>
    <property type="evidence" value="ECO:0007669"/>
    <property type="project" value="TreeGrafter"/>
</dbReference>
<feature type="compositionally biased region" description="Basic residues" evidence="3">
    <location>
        <begin position="344"/>
        <end position="354"/>
    </location>
</feature>
<evidence type="ECO:0000313" key="5">
    <source>
        <dbReference type="Proteomes" id="UP000662637"/>
    </source>
</evidence>
<dbReference type="AlphaFoldDB" id="A0A834QYT6"/>
<feature type="compositionally biased region" description="Basic residues" evidence="3">
    <location>
        <begin position="184"/>
        <end position="194"/>
    </location>
</feature>
<name>A0A834QYT6_MARMO</name>
<keyword evidence="1" id="KW-0677">Repeat</keyword>
<feature type="compositionally biased region" description="Basic and acidic residues" evidence="3">
    <location>
        <begin position="371"/>
        <end position="380"/>
    </location>
</feature>
<dbReference type="PANTHER" id="PTHR24179:SF18">
    <property type="entry name" value="PROTEIN PHOSPHATASE 1 REGULATORY SUBUNIT 12B"/>
    <property type="match status" value="1"/>
</dbReference>
<dbReference type="PANTHER" id="PTHR24179">
    <property type="entry name" value="PROTEIN PHOSPHATASE 1 REGULATORY SUBUNIT 12"/>
    <property type="match status" value="1"/>
</dbReference>
<dbReference type="GO" id="GO:0004857">
    <property type="term" value="F:enzyme inhibitor activity"/>
    <property type="evidence" value="ECO:0007669"/>
    <property type="project" value="TreeGrafter"/>
</dbReference>
<reference evidence="4" key="1">
    <citation type="submission" date="2020-08" db="EMBL/GenBank/DDBJ databases">
        <authorList>
            <person name="Shumante A."/>
            <person name="Zimin A.V."/>
            <person name="Puiu D."/>
            <person name="Salzberg S.L."/>
        </authorList>
    </citation>
    <scope>NUCLEOTIDE SEQUENCE</scope>
    <source>
        <strain evidence="4">WC2-LM</strain>
        <tissue evidence="4">Liver</tissue>
    </source>
</reference>
<feature type="compositionally biased region" description="Polar residues" evidence="3">
    <location>
        <begin position="48"/>
        <end position="57"/>
    </location>
</feature>
<dbReference type="EMBL" id="WJEC01000015">
    <property type="protein sequence ID" value="KAF7487067.1"/>
    <property type="molecule type" value="Genomic_DNA"/>
</dbReference>
<gene>
    <name evidence="4" type="ORF">GHT09_000435</name>
</gene>
<evidence type="ECO:0000256" key="3">
    <source>
        <dbReference type="SAM" id="MobiDB-lite"/>
    </source>
</evidence>
<comment type="caution">
    <text evidence="4">The sequence shown here is derived from an EMBL/GenBank/DDBJ whole genome shotgun (WGS) entry which is preliminary data.</text>
</comment>
<feature type="region of interest" description="Disordered" evidence="3">
    <location>
        <begin position="135"/>
        <end position="380"/>
    </location>
</feature>
<feature type="compositionally biased region" description="Basic and acidic residues" evidence="3">
    <location>
        <begin position="207"/>
        <end position="227"/>
    </location>
</feature>
<feature type="compositionally biased region" description="Polar residues" evidence="3">
    <location>
        <begin position="281"/>
        <end position="318"/>
    </location>
</feature>
<feature type="region of interest" description="Disordered" evidence="3">
    <location>
        <begin position="48"/>
        <end position="67"/>
    </location>
</feature>
<feature type="compositionally biased region" description="Basic and acidic residues" evidence="3">
    <location>
        <begin position="174"/>
        <end position="183"/>
    </location>
</feature>
<feature type="compositionally biased region" description="Low complexity" evidence="3">
    <location>
        <begin position="17"/>
        <end position="29"/>
    </location>
</feature>
<evidence type="ECO:0000256" key="1">
    <source>
        <dbReference type="ARBA" id="ARBA00022737"/>
    </source>
</evidence>
<protein>
    <submittedName>
        <fullName evidence="4">Uncharacterized protein</fullName>
    </submittedName>
</protein>
<organism evidence="4 5">
    <name type="scientific">Marmota monax</name>
    <name type="common">Woodchuck</name>
    <dbReference type="NCBI Taxonomy" id="9995"/>
    <lineage>
        <taxon>Eukaryota</taxon>
        <taxon>Metazoa</taxon>
        <taxon>Chordata</taxon>
        <taxon>Craniata</taxon>
        <taxon>Vertebrata</taxon>
        <taxon>Euteleostomi</taxon>
        <taxon>Mammalia</taxon>
        <taxon>Eutheria</taxon>
        <taxon>Euarchontoglires</taxon>
        <taxon>Glires</taxon>
        <taxon>Rodentia</taxon>
        <taxon>Sciuromorpha</taxon>
        <taxon>Sciuridae</taxon>
        <taxon>Xerinae</taxon>
        <taxon>Marmotini</taxon>
        <taxon>Marmota</taxon>
    </lineage>
</organism>